<dbReference type="AlphaFoldDB" id="A0A7W7CQH4"/>
<dbReference type="RefSeq" id="WP_184951530.1">
    <property type="nucleotide sequence ID" value="NZ_BOMC01000063.1"/>
</dbReference>
<evidence type="ECO:0000313" key="3">
    <source>
        <dbReference type="Proteomes" id="UP000542742"/>
    </source>
</evidence>
<evidence type="ECO:0000256" key="1">
    <source>
        <dbReference type="SAM" id="MobiDB-lite"/>
    </source>
</evidence>
<evidence type="ECO:0000313" key="2">
    <source>
        <dbReference type="EMBL" id="MBB4692852.1"/>
    </source>
</evidence>
<sequence>MGQWTSSTSEGEKTYTLFRTAKGRFAVHHARSEMHSPVGPGAMHSRNWSAGRRGWIGDWSPGQA</sequence>
<dbReference type="EMBL" id="JACHMF010000001">
    <property type="protein sequence ID" value="MBB4692852.1"/>
    <property type="molecule type" value="Genomic_DNA"/>
</dbReference>
<dbReference type="Proteomes" id="UP000542742">
    <property type="component" value="Unassembled WGS sequence"/>
</dbReference>
<comment type="caution">
    <text evidence="2">The sequence shown here is derived from an EMBL/GenBank/DDBJ whole genome shotgun (WGS) entry which is preliminary data.</text>
</comment>
<feature type="region of interest" description="Disordered" evidence="1">
    <location>
        <begin position="31"/>
        <end position="64"/>
    </location>
</feature>
<protein>
    <submittedName>
        <fullName evidence="2">Uncharacterized protein</fullName>
    </submittedName>
</protein>
<proteinExistence type="predicted"/>
<reference evidence="2 3" key="1">
    <citation type="submission" date="2020-08" db="EMBL/GenBank/DDBJ databases">
        <title>Sequencing the genomes of 1000 actinobacteria strains.</title>
        <authorList>
            <person name="Klenk H.-P."/>
        </authorList>
    </citation>
    <scope>NUCLEOTIDE SEQUENCE [LARGE SCALE GENOMIC DNA]</scope>
    <source>
        <strain evidence="2 3">DSM 45518</strain>
    </source>
</reference>
<accession>A0A7W7CQH4</accession>
<gene>
    <name evidence="2" type="ORF">BKA14_003000</name>
</gene>
<name>A0A7W7CQH4_9ACTN</name>
<organism evidence="2 3">
    <name type="scientific">Paractinoplanes abujensis</name>
    <dbReference type="NCBI Taxonomy" id="882441"/>
    <lineage>
        <taxon>Bacteria</taxon>
        <taxon>Bacillati</taxon>
        <taxon>Actinomycetota</taxon>
        <taxon>Actinomycetes</taxon>
        <taxon>Micromonosporales</taxon>
        <taxon>Micromonosporaceae</taxon>
        <taxon>Paractinoplanes</taxon>
    </lineage>
</organism>
<keyword evidence="3" id="KW-1185">Reference proteome</keyword>